<comment type="subcellular location">
    <subcellularLocation>
        <location evidence="1">Membrane</location>
        <topology evidence="1">Multi-pass membrane protein</topology>
    </subcellularLocation>
</comment>
<dbReference type="InterPro" id="IPR051611">
    <property type="entry name" value="ECF_transporter_component"/>
</dbReference>
<evidence type="ECO:0000313" key="8">
    <source>
        <dbReference type="Proteomes" id="UP000183995"/>
    </source>
</evidence>
<dbReference type="PANTHER" id="PTHR34857">
    <property type="entry name" value="SLL0384 PROTEIN"/>
    <property type="match status" value="1"/>
</dbReference>
<evidence type="ECO:0000313" key="7">
    <source>
        <dbReference type="EMBL" id="SHI23083.1"/>
    </source>
</evidence>
<dbReference type="Pfam" id="PF02361">
    <property type="entry name" value="CbiQ"/>
    <property type="match status" value="1"/>
</dbReference>
<dbReference type="EMBL" id="FQXV01000019">
    <property type="protein sequence ID" value="SHI23083.1"/>
    <property type="molecule type" value="Genomic_DNA"/>
</dbReference>
<evidence type="ECO:0000256" key="5">
    <source>
        <dbReference type="ARBA" id="ARBA00023136"/>
    </source>
</evidence>
<protein>
    <submittedName>
        <fullName evidence="7">Energy-coupling factor transport system permease protein</fullName>
    </submittedName>
</protein>
<organism evidence="7 8">
    <name type="scientific">Sporobacter termitidis DSM 10068</name>
    <dbReference type="NCBI Taxonomy" id="1123282"/>
    <lineage>
        <taxon>Bacteria</taxon>
        <taxon>Bacillati</taxon>
        <taxon>Bacillota</taxon>
        <taxon>Clostridia</taxon>
        <taxon>Eubacteriales</taxon>
        <taxon>Oscillospiraceae</taxon>
        <taxon>Sporobacter</taxon>
    </lineage>
</organism>
<proteinExistence type="predicted"/>
<dbReference type="PANTHER" id="PTHR34857:SF2">
    <property type="entry name" value="SLL0384 PROTEIN"/>
    <property type="match status" value="1"/>
</dbReference>
<feature type="transmembrane region" description="Helical" evidence="6">
    <location>
        <begin position="64"/>
        <end position="92"/>
    </location>
</feature>
<evidence type="ECO:0000256" key="4">
    <source>
        <dbReference type="ARBA" id="ARBA00022989"/>
    </source>
</evidence>
<keyword evidence="4 6" id="KW-1133">Transmembrane helix</keyword>
<sequence>METTRAAQIKKPYIRLDPRTKLLVLLTGSFAALSAAPKSAEVMLILFLTLLLLNERQTGFAVKLLAVFAAMLLPDIFGASLLDGAAGVVLLAVTRIVRIYLPVCMAFTLVVKTTTVSAFIAALCKMHVSDKITIPVSVMFRFIPTVKEEWQAIRAAMKFRGIGISFKSVAIRPMLTLEYVMIPLLMSASGIAGELAAASLARGLDSGKARTCVTQVALGPADYPVMLAGLAIAVCAVAG</sequence>
<dbReference type="CDD" id="cd16914">
    <property type="entry name" value="EcfT"/>
    <property type="match status" value="1"/>
</dbReference>
<keyword evidence="5 6" id="KW-0472">Membrane</keyword>
<dbReference type="STRING" id="1123282.SAMN02745823_03675"/>
<dbReference type="Proteomes" id="UP000183995">
    <property type="component" value="Unassembled WGS sequence"/>
</dbReference>
<accession>A0A1M5ZGQ4</accession>
<keyword evidence="8" id="KW-1185">Reference proteome</keyword>
<dbReference type="OrthoDB" id="3730291at2"/>
<evidence type="ECO:0000256" key="3">
    <source>
        <dbReference type="ARBA" id="ARBA00022692"/>
    </source>
</evidence>
<dbReference type="AlphaFoldDB" id="A0A1M5ZGQ4"/>
<dbReference type="GO" id="GO:0005886">
    <property type="term" value="C:plasma membrane"/>
    <property type="evidence" value="ECO:0007669"/>
    <property type="project" value="UniProtKB-ARBA"/>
</dbReference>
<evidence type="ECO:0000256" key="1">
    <source>
        <dbReference type="ARBA" id="ARBA00004141"/>
    </source>
</evidence>
<evidence type="ECO:0000256" key="6">
    <source>
        <dbReference type="SAM" id="Phobius"/>
    </source>
</evidence>
<name>A0A1M5ZGQ4_9FIRM</name>
<keyword evidence="2" id="KW-1003">Cell membrane</keyword>
<feature type="transmembrane region" description="Helical" evidence="6">
    <location>
        <begin position="99"/>
        <end position="123"/>
    </location>
</feature>
<gene>
    <name evidence="7" type="ORF">SAMN02745823_03675</name>
</gene>
<dbReference type="InterPro" id="IPR003339">
    <property type="entry name" value="ABC/ECF_trnsptr_transmembrane"/>
</dbReference>
<evidence type="ECO:0000256" key="2">
    <source>
        <dbReference type="ARBA" id="ARBA00022475"/>
    </source>
</evidence>
<keyword evidence="3 6" id="KW-0812">Transmembrane</keyword>
<dbReference type="RefSeq" id="WP_073082721.1">
    <property type="nucleotide sequence ID" value="NZ_FQXV01000019.1"/>
</dbReference>
<reference evidence="7 8" key="1">
    <citation type="submission" date="2016-11" db="EMBL/GenBank/DDBJ databases">
        <authorList>
            <person name="Jaros S."/>
            <person name="Januszkiewicz K."/>
            <person name="Wedrychowicz H."/>
        </authorList>
    </citation>
    <scope>NUCLEOTIDE SEQUENCE [LARGE SCALE GENOMIC DNA]</scope>
    <source>
        <strain evidence="7 8">DSM 10068</strain>
    </source>
</reference>